<keyword evidence="5" id="KW-1185">Reference proteome</keyword>
<dbReference type="Pfam" id="PF12657">
    <property type="entry name" value="TFIIIC_delta"/>
    <property type="match status" value="1"/>
</dbReference>
<dbReference type="VEuPathDB" id="FungiDB:SeMB42_g02081"/>
<dbReference type="PANTHER" id="PTHR15496:SF2">
    <property type="entry name" value="GENERAL TRANSCRIPTION FACTOR 3C POLYPEPTIDE 4"/>
    <property type="match status" value="1"/>
</dbReference>
<dbReference type="AlphaFoldDB" id="A0A507DH84"/>
<dbReference type="STRING" id="286115.A0A507DH84"/>
<evidence type="ECO:0000313" key="4">
    <source>
        <dbReference type="EMBL" id="TPX50944.1"/>
    </source>
</evidence>
<dbReference type="GO" id="GO:0000127">
    <property type="term" value="C:transcription factor TFIIIC complex"/>
    <property type="evidence" value="ECO:0007669"/>
    <property type="project" value="InterPro"/>
</dbReference>
<dbReference type="InterPro" id="IPR036322">
    <property type="entry name" value="WD40_repeat_dom_sf"/>
</dbReference>
<gene>
    <name evidence="3" type="ORF">SeLEV6574_g05552</name>
    <name evidence="4" type="ORF">SeMB42_g02081</name>
</gene>
<proteinExistence type="predicted"/>
<dbReference type="InterPro" id="IPR024764">
    <property type="entry name" value="TFIIIC_Znf"/>
</dbReference>
<feature type="domain" description="Transcription factor IIIC putative zinc-finger" evidence="2">
    <location>
        <begin position="690"/>
        <end position="794"/>
    </location>
</feature>
<feature type="domain" description="Transcription factor IIIC 90kDa subunit N-terminal" evidence="1">
    <location>
        <begin position="112"/>
        <end position="395"/>
    </location>
</feature>
<evidence type="ECO:0000259" key="2">
    <source>
        <dbReference type="Pfam" id="PF12660"/>
    </source>
</evidence>
<dbReference type="SUPFAM" id="SSF50978">
    <property type="entry name" value="WD40 repeat-like"/>
    <property type="match status" value="1"/>
</dbReference>
<dbReference type="GO" id="GO:0004402">
    <property type="term" value="F:histone acetyltransferase activity"/>
    <property type="evidence" value="ECO:0007669"/>
    <property type="project" value="InterPro"/>
</dbReference>
<sequence length="804" mass="88394">MPLISESGSHTLQSQPLVVDCISRWNALDQFIVASSGQIFLLQPIAAPKYSDDVISAFVSTDIDADLAKRPRFRYDQGAKPLNDPDMRYAETCPEMFLSADASPADVIPSVNGCLIATVTTGQGVEIFAPQHHPITGSYKQLVDLSTKLYEYLGFTHDAVMKDRSKLDALESTSLAWSPPCRTARNTYYSTFLAVGNKDGSVVIWQWVKGNLEICANVKVHESWLNRIAWSFWNDGPDTAQYAMIITGSAEGDIKASLLSYVPNEEAKFTLLSTIELVKADDRAVNCVRVYSDEDERPRKVAIGKGTHLYVWMVPDVFTNAFAPGFIPDMAMLKVKHEAEIAAVSWSVDGTKLNLYHQSGSAYEIAVSTHLSLSNELTATLQKKLLAQAVPLTEDDDDDDDEPAANDGVNGAASTGAERFARFCGAAPTVCALYDSLVYLLLSKSYIQYVIPKNAIAFAALVKRETNANVIENVIGKRIRSFVQASNFLKSSPQAALSDAILYCVHEAMTEPDFNAVSVESNREHYYYDRLINLLRDLYVSSPAATVPDGTPDDVALRIVLYGDSRINALRVMSSLIFGGRNIPVLDAEEQEKIYEENCMTLYRHYIDVASRLILKWLQSETCIDAASACFIIRICGQILSNPNSFPDMTNRVTTILAALIGKTSNAINSALNLPTTIEGVDTVVRGSSSLNMSEPCPGCEVLVPIENPFGSRCSKGHIFDRCAISLQLVATPDIRRCLGCSRIMVINARQRISSFAGMNGYREEMTSTAPSGTPSFLQRWLDACTICPYCGNRWYRVDGGLLP</sequence>
<dbReference type="GO" id="GO:0006384">
    <property type="term" value="P:transcription initiation at RNA polymerase III promoter"/>
    <property type="evidence" value="ECO:0007669"/>
    <property type="project" value="InterPro"/>
</dbReference>
<evidence type="ECO:0000313" key="3">
    <source>
        <dbReference type="EMBL" id="TPX42521.1"/>
    </source>
</evidence>
<accession>A0A507DH84</accession>
<dbReference type="Proteomes" id="UP000317494">
    <property type="component" value="Unassembled WGS sequence"/>
</dbReference>
<dbReference type="EMBL" id="QEAM01000267">
    <property type="protein sequence ID" value="TPX42521.1"/>
    <property type="molecule type" value="Genomic_DNA"/>
</dbReference>
<evidence type="ECO:0000259" key="1">
    <source>
        <dbReference type="Pfam" id="PF12657"/>
    </source>
</evidence>
<dbReference type="OrthoDB" id="6021743at2759"/>
<dbReference type="InterPro" id="IPR044230">
    <property type="entry name" value="GTF3C4"/>
</dbReference>
<dbReference type="EMBL" id="QEAN01000060">
    <property type="protein sequence ID" value="TPX50944.1"/>
    <property type="molecule type" value="Genomic_DNA"/>
</dbReference>
<organism evidence="4 5">
    <name type="scientific">Synchytrium endobioticum</name>
    <dbReference type="NCBI Taxonomy" id="286115"/>
    <lineage>
        <taxon>Eukaryota</taxon>
        <taxon>Fungi</taxon>
        <taxon>Fungi incertae sedis</taxon>
        <taxon>Chytridiomycota</taxon>
        <taxon>Chytridiomycota incertae sedis</taxon>
        <taxon>Chytridiomycetes</taxon>
        <taxon>Synchytriales</taxon>
        <taxon>Synchytriaceae</taxon>
        <taxon>Synchytrium</taxon>
    </lineage>
</organism>
<dbReference type="Gene3D" id="2.130.10.10">
    <property type="entry name" value="YVTN repeat-like/Quinoprotein amine dehydrogenase"/>
    <property type="match status" value="1"/>
</dbReference>
<protein>
    <submittedName>
        <fullName evidence="4">Uncharacterized protein</fullName>
    </submittedName>
</protein>
<dbReference type="Pfam" id="PF12660">
    <property type="entry name" value="zf-TFIIIC"/>
    <property type="match status" value="1"/>
</dbReference>
<dbReference type="InterPro" id="IPR015943">
    <property type="entry name" value="WD40/YVTN_repeat-like_dom_sf"/>
</dbReference>
<dbReference type="Proteomes" id="UP000320475">
    <property type="component" value="Unassembled WGS sequence"/>
</dbReference>
<reference evidence="5 6" key="1">
    <citation type="journal article" date="2019" name="Sci. Rep.">
        <title>Comparative genomics of chytrid fungi reveal insights into the obligate biotrophic and pathogenic lifestyle of Synchytrium endobioticum.</title>
        <authorList>
            <person name="van de Vossenberg B.T.L.H."/>
            <person name="Warris S."/>
            <person name="Nguyen H.D.T."/>
            <person name="van Gent-Pelzer M.P.E."/>
            <person name="Joly D.L."/>
            <person name="van de Geest H.C."/>
            <person name="Bonants P.J.M."/>
            <person name="Smith D.S."/>
            <person name="Levesque C.A."/>
            <person name="van der Lee T.A.J."/>
        </authorList>
    </citation>
    <scope>NUCLEOTIDE SEQUENCE [LARGE SCALE GENOMIC DNA]</scope>
    <source>
        <strain evidence="3 6">LEV6574</strain>
        <strain evidence="4 5">MB42</strain>
    </source>
</reference>
<dbReference type="InterPro" id="IPR024761">
    <property type="entry name" value="TFIIIC_delta_N"/>
</dbReference>
<comment type="caution">
    <text evidence="4">The sequence shown here is derived from an EMBL/GenBank/DDBJ whole genome shotgun (WGS) entry which is preliminary data.</text>
</comment>
<dbReference type="PANTHER" id="PTHR15496">
    <property type="entry name" value="GENERAL TRANSCRIPTION FACTOR 3C POLYPEPTIDE 4 FAMILY"/>
    <property type="match status" value="1"/>
</dbReference>
<evidence type="ECO:0000313" key="6">
    <source>
        <dbReference type="Proteomes" id="UP000320475"/>
    </source>
</evidence>
<evidence type="ECO:0000313" key="5">
    <source>
        <dbReference type="Proteomes" id="UP000317494"/>
    </source>
</evidence>
<name>A0A507DH84_9FUNG</name>